<sequence>MSRNRPQSVPLVQVGLILTVLLYFPFTQARWVEIKQSLPASEISQDLPLVNQLRDRWTDKDMVWQYGNDGSCTGFLLTSPGAVIDTISFSSERPNFKFPWYLDHIEIHRTNWCEDPQPLKVPLETKATFLELNPELAPEISPEVADSILSLSQTEVSTSKQNSPGDGASDISELLSSPNGGIQSALNNEAALSKIDEVRGESESDISSQNSLSDILSAPGRLETIASLIEDDVMTWNLWPILQIPMPASVRFVTNYHKKHVLPVEI</sequence>
<evidence type="ECO:0000313" key="2">
    <source>
        <dbReference type="EMBL" id="KAK6346138.1"/>
    </source>
</evidence>
<organism evidence="2 3">
    <name type="scientific">Orbilia blumenaviensis</name>
    <dbReference type="NCBI Taxonomy" id="1796055"/>
    <lineage>
        <taxon>Eukaryota</taxon>
        <taxon>Fungi</taxon>
        <taxon>Dikarya</taxon>
        <taxon>Ascomycota</taxon>
        <taxon>Pezizomycotina</taxon>
        <taxon>Orbiliomycetes</taxon>
        <taxon>Orbiliales</taxon>
        <taxon>Orbiliaceae</taxon>
        <taxon>Orbilia</taxon>
    </lineage>
</organism>
<evidence type="ECO:0000313" key="3">
    <source>
        <dbReference type="Proteomes" id="UP001373714"/>
    </source>
</evidence>
<feature type="compositionally biased region" description="Polar residues" evidence="1">
    <location>
        <begin position="155"/>
        <end position="164"/>
    </location>
</feature>
<protein>
    <submittedName>
        <fullName evidence="2">Uncharacterized protein</fullName>
    </submittedName>
</protein>
<proteinExistence type="predicted"/>
<dbReference type="AlphaFoldDB" id="A0AAV9UPW4"/>
<evidence type="ECO:0000256" key="1">
    <source>
        <dbReference type="SAM" id="MobiDB-lite"/>
    </source>
</evidence>
<reference evidence="2 3" key="1">
    <citation type="submission" date="2019-10" db="EMBL/GenBank/DDBJ databases">
        <authorList>
            <person name="Palmer J.M."/>
        </authorList>
    </citation>
    <scope>NUCLEOTIDE SEQUENCE [LARGE SCALE GENOMIC DNA]</scope>
    <source>
        <strain evidence="2 3">TWF730</strain>
    </source>
</reference>
<keyword evidence="3" id="KW-1185">Reference proteome</keyword>
<name>A0AAV9UPW4_9PEZI</name>
<gene>
    <name evidence="2" type="ORF">TWF730_010470</name>
</gene>
<dbReference type="Proteomes" id="UP001373714">
    <property type="component" value="Unassembled WGS sequence"/>
</dbReference>
<dbReference type="EMBL" id="JAVHNS010000008">
    <property type="protein sequence ID" value="KAK6346138.1"/>
    <property type="molecule type" value="Genomic_DNA"/>
</dbReference>
<feature type="region of interest" description="Disordered" evidence="1">
    <location>
        <begin position="155"/>
        <end position="174"/>
    </location>
</feature>
<comment type="caution">
    <text evidence="2">The sequence shown here is derived from an EMBL/GenBank/DDBJ whole genome shotgun (WGS) entry which is preliminary data.</text>
</comment>
<accession>A0AAV9UPW4</accession>